<dbReference type="Pfam" id="PF01565">
    <property type="entry name" value="FAD_binding_4"/>
    <property type="match status" value="1"/>
</dbReference>
<sequence length="327" mass="36793">MLIHNVYCKEVYEPYSYEEIVELVKKANEEKIKVHPIGLGNNHIGKKIVADICISTSKLNKIIEISKSDLYVTAQAGVSVDLLQKTVAEYDLFLPFIYSGTLGGLASTNKPSIFSLLYPYPKDFILGAKIITGKGEIIRSGSRTTKFSSGYKIWKVLSGSLGSLGVYTELTFRLLPKPEEIKYTEVEDPLKYISLRPWGITSIVRDGKITNYLIFGSFSTFFDRISREFSFTFYDGIPESKLDCEKIFGIVTSRGEEIEVLKRFSNGIAYVGAGYVRVCEKKALELRNEGYNVIIEKGCEASEDCFGFKYLTFDMLKMALDPNNVFA</sequence>
<accession>A0AAT9GPF8</accession>
<evidence type="ECO:0000313" key="3">
    <source>
        <dbReference type="EMBL" id="BFH72697.1"/>
    </source>
</evidence>
<dbReference type="InterPro" id="IPR016166">
    <property type="entry name" value="FAD-bd_PCMH"/>
</dbReference>
<dbReference type="SUPFAM" id="SSF56176">
    <property type="entry name" value="FAD-binding/transporter-associated domain-like"/>
    <property type="match status" value="1"/>
</dbReference>
<reference evidence="3" key="1">
    <citation type="submission" date="2024-03" db="EMBL/GenBank/DDBJ databases">
        <title>Complete genome sequence of Sulfurisphaera javensis strain KD-1.</title>
        <authorList>
            <person name="Sakai H."/>
            <person name="Nur N."/>
            <person name="Suwanto A."/>
            <person name="Kurosawa N."/>
        </authorList>
    </citation>
    <scope>NUCLEOTIDE SEQUENCE</scope>
    <source>
        <strain evidence="3">KD-1</strain>
    </source>
</reference>
<gene>
    <name evidence="3" type="ORF">SJAV_06410</name>
</gene>
<dbReference type="GO" id="GO:0071949">
    <property type="term" value="F:FAD binding"/>
    <property type="evidence" value="ECO:0007669"/>
    <property type="project" value="InterPro"/>
</dbReference>
<dbReference type="GO" id="GO:1903457">
    <property type="term" value="P:lactate catabolic process"/>
    <property type="evidence" value="ECO:0007669"/>
    <property type="project" value="TreeGrafter"/>
</dbReference>
<evidence type="ECO:0000256" key="1">
    <source>
        <dbReference type="ARBA" id="ARBA00008000"/>
    </source>
</evidence>
<dbReference type="PANTHER" id="PTHR11748">
    <property type="entry name" value="D-LACTATE DEHYDROGENASE"/>
    <property type="match status" value="1"/>
</dbReference>
<dbReference type="EMBL" id="AP031322">
    <property type="protein sequence ID" value="BFH72697.1"/>
    <property type="molecule type" value="Genomic_DNA"/>
</dbReference>
<proteinExistence type="inferred from homology"/>
<dbReference type="GeneID" id="92353576"/>
<comment type="similarity">
    <text evidence="1">Belongs to the FAD-binding oxidoreductase/transferase type 4 family.</text>
</comment>
<evidence type="ECO:0000259" key="2">
    <source>
        <dbReference type="PROSITE" id="PS51387"/>
    </source>
</evidence>
<dbReference type="PROSITE" id="PS51387">
    <property type="entry name" value="FAD_PCMH"/>
    <property type="match status" value="1"/>
</dbReference>
<dbReference type="Gene3D" id="3.30.465.10">
    <property type="match status" value="1"/>
</dbReference>
<dbReference type="InterPro" id="IPR016169">
    <property type="entry name" value="FAD-bd_PCMH_sub2"/>
</dbReference>
<dbReference type="GO" id="GO:0004458">
    <property type="term" value="F:D-lactate dehydrogenase (cytochrome) activity"/>
    <property type="evidence" value="ECO:0007669"/>
    <property type="project" value="TreeGrafter"/>
</dbReference>
<protein>
    <submittedName>
        <fullName evidence="3">FAD-binding oxidoreductase</fullName>
    </submittedName>
</protein>
<dbReference type="InterPro" id="IPR006094">
    <property type="entry name" value="Oxid_FAD_bind_N"/>
</dbReference>
<dbReference type="RefSeq" id="WP_369610901.1">
    <property type="nucleotide sequence ID" value="NZ_AP031322.1"/>
</dbReference>
<dbReference type="PANTHER" id="PTHR11748:SF111">
    <property type="entry name" value="D-LACTATE DEHYDROGENASE, MITOCHONDRIAL-RELATED"/>
    <property type="match status" value="1"/>
</dbReference>
<dbReference type="KEGG" id="sjv:SJAV_06410"/>
<organism evidence="3">
    <name type="scientific">Sulfurisphaera javensis</name>
    <dbReference type="NCBI Taxonomy" id="2049879"/>
    <lineage>
        <taxon>Archaea</taxon>
        <taxon>Thermoproteota</taxon>
        <taxon>Thermoprotei</taxon>
        <taxon>Sulfolobales</taxon>
        <taxon>Sulfolobaceae</taxon>
        <taxon>Sulfurisphaera</taxon>
    </lineage>
</organism>
<dbReference type="AlphaFoldDB" id="A0AAT9GPF8"/>
<feature type="domain" description="FAD-binding PCMH-type" evidence="2">
    <location>
        <begin position="4"/>
        <end position="177"/>
    </location>
</feature>
<dbReference type="InterPro" id="IPR036318">
    <property type="entry name" value="FAD-bd_PCMH-like_sf"/>
</dbReference>
<dbReference type="GO" id="GO:0008720">
    <property type="term" value="F:D-lactate dehydrogenase (NAD+) activity"/>
    <property type="evidence" value="ECO:0007669"/>
    <property type="project" value="TreeGrafter"/>
</dbReference>
<name>A0AAT9GPF8_9CREN</name>